<dbReference type="STRING" id="1130080.SAMN04488113_1563"/>
<accession>A0A1H6VVP0</accession>
<feature type="domain" description="YokE-like PH" evidence="6">
    <location>
        <begin position="208"/>
        <end position="279"/>
    </location>
</feature>
<keyword evidence="3 5" id="KW-1133">Transmembrane helix</keyword>
<keyword evidence="7" id="KW-0808">Transferase</keyword>
<proteinExistence type="predicted"/>
<dbReference type="Pfam" id="PF04191">
    <property type="entry name" value="PEMT"/>
    <property type="match status" value="1"/>
</dbReference>
<dbReference type="Proteomes" id="UP000198564">
    <property type="component" value="Unassembled WGS sequence"/>
</dbReference>
<dbReference type="AlphaFoldDB" id="A0A1H6VVP0"/>
<sequence>MNIKNIRRVPLITTLSVATLTALFLYLSEQTNKLVSFDTDQIIYVVFFILLGLFFFFIGIYLSIKTFKQFRSNKEVLTTDHSNLGVYNNVRNPYYSSVFLISSGILLMTSNFLSFLIIGVNWLILTLVIITVKEAKYSNKSDTNYLKHVLRVNRLIPWFNQYFEINAFNSKDQIYLEQAGDFLNKELIAPVMGIYSLSLPKLFWFRKGVCFVSEQGISFYSYDVFRGHYGQLIAFDKISSFVYGRGTLGYSLKIHASNTSINLYFIKKGDVEEFIKFTKKRIKV</sequence>
<dbReference type="InterPro" id="IPR039519">
    <property type="entry name" value="YokE-like_PH"/>
</dbReference>
<dbReference type="EMBL" id="FNYW01000056">
    <property type="protein sequence ID" value="SEJ04125.1"/>
    <property type="molecule type" value="Genomic_DNA"/>
</dbReference>
<evidence type="ECO:0000256" key="4">
    <source>
        <dbReference type="ARBA" id="ARBA00023136"/>
    </source>
</evidence>
<evidence type="ECO:0000256" key="3">
    <source>
        <dbReference type="ARBA" id="ARBA00022989"/>
    </source>
</evidence>
<dbReference type="GO" id="GO:0032259">
    <property type="term" value="P:methylation"/>
    <property type="evidence" value="ECO:0007669"/>
    <property type="project" value="UniProtKB-KW"/>
</dbReference>
<protein>
    <submittedName>
        <fullName evidence="7">Protein-S-isoprenylcysteine O-methyltransferase Ste14</fullName>
    </submittedName>
</protein>
<feature type="transmembrane region" description="Helical" evidence="5">
    <location>
        <begin position="42"/>
        <end position="64"/>
    </location>
</feature>
<organism evidence="7 8">
    <name type="scientific">Alkalibacterium gilvum</name>
    <dbReference type="NCBI Taxonomy" id="1130080"/>
    <lineage>
        <taxon>Bacteria</taxon>
        <taxon>Bacillati</taxon>
        <taxon>Bacillota</taxon>
        <taxon>Bacilli</taxon>
        <taxon>Lactobacillales</taxon>
        <taxon>Carnobacteriaceae</taxon>
        <taxon>Alkalibacterium</taxon>
    </lineage>
</organism>
<comment type="subcellular location">
    <subcellularLocation>
        <location evidence="1">Endomembrane system</location>
        <topology evidence="1">Multi-pass membrane protein</topology>
    </subcellularLocation>
</comment>
<dbReference type="RefSeq" id="WP_091636614.1">
    <property type="nucleotide sequence ID" value="NZ_FNYW01000056.1"/>
</dbReference>
<dbReference type="Pfam" id="PF14470">
    <property type="entry name" value="bPH_3"/>
    <property type="match status" value="1"/>
</dbReference>
<dbReference type="GO" id="GO:0008168">
    <property type="term" value="F:methyltransferase activity"/>
    <property type="evidence" value="ECO:0007669"/>
    <property type="project" value="UniProtKB-KW"/>
</dbReference>
<keyword evidence="7" id="KW-0489">Methyltransferase</keyword>
<dbReference type="GO" id="GO:0012505">
    <property type="term" value="C:endomembrane system"/>
    <property type="evidence" value="ECO:0007669"/>
    <property type="project" value="UniProtKB-SubCell"/>
</dbReference>
<evidence type="ECO:0000313" key="7">
    <source>
        <dbReference type="EMBL" id="SEJ04125.1"/>
    </source>
</evidence>
<keyword evidence="4 5" id="KW-0472">Membrane</keyword>
<name>A0A1H6VVP0_9LACT</name>
<evidence type="ECO:0000259" key="6">
    <source>
        <dbReference type="Pfam" id="PF14470"/>
    </source>
</evidence>
<dbReference type="OrthoDB" id="1908357at2"/>
<dbReference type="Gene3D" id="1.20.120.1630">
    <property type="match status" value="1"/>
</dbReference>
<gene>
    <name evidence="7" type="ORF">SAMN04488113_1563</name>
</gene>
<reference evidence="8" key="1">
    <citation type="submission" date="2016-10" db="EMBL/GenBank/DDBJ databases">
        <authorList>
            <person name="Varghese N."/>
            <person name="Submissions S."/>
        </authorList>
    </citation>
    <scope>NUCLEOTIDE SEQUENCE [LARGE SCALE GENOMIC DNA]</scope>
    <source>
        <strain evidence="8">DSM 25751</strain>
    </source>
</reference>
<feature type="transmembrane region" description="Helical" evidence="5">
    <location>
        <begin position="9"/>
        <end position="27"/>
    </location>
</feature>
<keyword evidence="2 5" id="KW-0812">Transmembrane</keyword>
<evidence type="ECO:0000256" key="5">
    <source>
        <dbReference type="SAM" id="Phobius"/>
    </source>
</evidence>
<evidence type="ECO:0000256" key="1">
    <source>
        <dbReference type="ARBA" id="ARBA00004127"/>
    </source>
</evidence>
<evidence type="ECO:0000313" key="8">
    <source>
        <dbReference type="Proteomes" id="UP000198564"/>
    </source>
</evidence>
<dbReference type="InterPro" id="IPR007318">
    <property type="entry name" value="Phopholipid_MeTrfase"/>
</dbReference>
<evidence type="ECO:0000256" key="2">
    <source>
        <dbReference type="ARBA" id="ARBA00022692"/>
    </source>
</evidence>
<keyword evidence="8" id="KW-1185">Reference proteome</keyword>